<organism evidence="2 3">
    <name type="scientific">Aquimarina atlantica</name>
    <dbReference type="NCBI Taxonomy" id="1317122"/>
    <lineage>
        <taxon>Bacteria</taxon>
        <taxon>Pseudomonadati</taxon>
        <taxon>Bacteroidota</taxon>
        <taxon>Flavobacteriia</taxon>
        <taxon>Flavobacteriales</taxon>
        <taxon>Flavobacteriaceae</taxon>
        <taxon>Aquimarina</taxon>
    </lineage>
</organism>
<dbReference type="STRING" id="1317122.ATO12_15610"/>
<dbReference type="OrthoDB" id="9786534at2"/>
<reference evidence="2 3" key="1">
    <citation type="submission" date="2014-04" db="EMBL/GenBank/DDBJ databases">
        <title>Aquimarina sp. 22II-S11-z7 Genome Sequencing.</title>
        <authorList>
            <person name="Lai Q."/>
        </authorList>
    </citation>
    <scope>NUCLEOTIDE SEQUENCE [LARGE SCALE GENOMIC DNA]</scope>
    <source>
        <strain evidence="2 3">22II-S11-z7</strain>
    </source>
</reference>
<keyword evidence="3" id="KW-1185">Reference proteome</keyword>
<comment type="caution">
    <text evidence="2">The sequence shown here is derived from an EMBL/GenBank/DDBJ whole genome shotgun (WGS) entry which is preliminary data.</text>
</comment>
<feature type="transmembrane region" description="Helical" evidence="1">
    <location>
        <begin position="91"/>
        <end position="110"/>
    </location>
</feature>
<accession>A0A023BW96</accession>
<keyword evidence="1" id="KW-0472">Membrane</keyword>
<dbReference type="Proteomes" id="UP000023541">
    <property type="component" value="Unassembled WGS sequence"/>
</dbReference>
<dbReference type="RefSeq" id="WP_034241907.1">
    <property type="nucleotide sequence ID" value="NZ_AQRA01000004.1"/>
</dbReference>
<feature type="transmembrane region" description="Helical" evidence="1">
    <location>
        <begin position="64"/>
        <end position="85"/>
    </location>
</feature>
<dbReference type="eggNOG" id="ENOG502ZA6T">
    <property type="taxonomic scope" value="Bacteria"/>
</dbReference>
<evidence type="ECO:0000313" key="3">
    <source>
        <dbReference type="Proteomes" id="UP000023541"/>
    </source>
</evidence>
<protein>
    <submittedName>
        <fullName evidence="2">Uncharacterized protein</fullName>
    </submittedName>
</protein>
<evidence type="ECO:0000256" key="1">
    <source>
        <dbReference type="SAM" id="Phobius"/>
    </source>
</evidence>
<keyword evidence="1" id="KW-0812">Transmembrane</keyword>
<dbReference type="Pfam" id="PF21900">
    <property type="entry name" value="DUF6920"/>
    <property type="match status" value="1"/>
</dbReference>
<keyword evidence="1" id="KW-1133">Transmembrane helix</keyword>
<name>A0A023BW96_9FLAO</name>
<dbReference type="AlphaFoldDB" id="A0A023BW96"/>
<dbReference type="InterPro" id="IPR054213">
    <property type="entry name" value="DUF6920"/>
</dbReference>
<proteinExistence type="predicted"/>
<gene>
    <name evidence="2" type="ORF">ATO12_15610</name>
</gene>
<evidence type="ECO:0000313" key="2">
    <source>
        <dbReference type="EMBL" id="EZH74291.1"/>
    </source>
</evidence>
<feature type="transmembrane region" description="Helical" evidence="1">
    <location>
        <begin position="39"/>
        <end position="59"/>
    </location>
</feature>
<sequence>MRIVFILLIAAHGFTHLFGFLKAFEIAEFNTINQPISKASGLFWLLTFLLFAITIIMVLIRSEYFWVCGLLALIISQILIFMYWSDAKFGTIVNLIILLVILVAYSDYSFKNTIEKERKALFKNSKNTNQKIILKDDISDLPEIVQKWLIHSGVIGKPKTTNLCLTQELQLKLKPEQTKWNKGTAEQYFTIQPPAFNWNINTKMNSILGVTGRDKFVDGKGEIVIKLLSIIAVADEKNNEKIDQAALQRYLAEIVWFPSASLSPYIEWESLDSNAAKATMQYKGTKGSGVFYFDENGQFKKFVAFRYKEANDVKPKKWTVTATKTEERNGIKIPVECEVSWHLDTKQWTWLKLKIKYIEYNTEQIPVTNSVHKK</sequence>
<dbReference type="EMBL" id="AQRA01000004">
    <property type="protein sequence ID" value="EZH74291.1"/>
    <property type="molecule type" value="Genomic_DNA"/>
</dbReference>